<gene>
    <name evidence="1" type="ORF">DZF96_00010</name>
</gene>
<protein>
    <submittedName>
        <fullName evidence="1">Uncharacterized protein</fullName>
    </submittedName>
</protein>
<evidence type="ECO:0000313" key="2">
    <source>
        <dbReference type="Proteomes" id="UP000266298"/>
    </source>
</evidence>
<organism evidence="1 2">
    <name type="scientific">Clavibacter michiganensis</name>
    <dbReference type="NCBI Taxonomy" id="28447"/>
    <lineage>
        <taxon>Bacteria</taxon>
        <taxon>Bacillati</taxon>
        <taxon>Actinomycetota</taxon>
        <taxon>Actinomycetes</taxon>
        <taxon>Micrococcales</taxon>
        <taxon>Microbacteriaceae</taxon>
        <taxon>Clavibacter</taxon>
    </lineage>
</organism>
<sequence>MKVSVQLSLGKYSCAGCSVEMWWVLWMRAISPEPADWVNAWHGDTEEYFESGKDFAMPVVIEQSGATETARTLLRELNLDSRARQLVDRPPGLRGASYNPNRCPRCAHVADWDMLEHLVIEAAHHQHALWRLRPVEVSPARWAYLIEEQHSIRGF</sequence>
<proteinExistence type="predicted"/>
<evidence type="ECO:0000313" key="1">
    <source>
        <dbReference type="EMBL" id="RII99064.1"/>
    </source>
</evidence>
<dbReference type="RefSeq" id="WP_043588172.1">
    <property type="nucleotide sequence ID" value="NZ_QWEC01000001.1"/>
</dbReference>
<name>A0A399NYS0_9MICO</name>
<comment type="caution">
    <text evidence="1">The sequence shown here is derived from an EMBL/GenBank/DDBJ whole genome shotgun (WGS) entry which is preliminary data.</text>
</comment>
<dbReference type="AlphaFoldDB" id="A0A399NYS0"/>
<dbReference type="EMBL" id="QWEC01000001">
    <property type="protein sequence ID" value="RII99064.1"/>
    <property type="molecule type" value="Genomic_DNA"/>
</dbReference>
<reference evidence="1 2" key="1">
    <citation type="submission" date="2018-08" db="EMBL/GenBank/DDBJ databases">
        <title>Genome Sequence of Clavibacter michiganensis Subspecies type strains, and the Atypical Peach-Colored Strains Isolated from Tomato.</title>
        <authorList>
            <person name="Osdaghi E."/>
            <person name="Portier P."/>
            <person name="Briand M."/>
            <person name="Jacques M.-A."/>
        </authorList>
    </citation>
    <scope>NUCLEOTIDE SEQUENCE [LARGE SCALE GENOMIC DNA]</scope>
    <source>
        <strain evidence="1 2">CFBP 7493</strain>
    </source>
</reference>
<dbReference type="Proteomes" id="UP000266298">
    <property type="component" value="Unassembled WGS sequence"/>
</dbReference>
<accession>A0A399NYS0</accession>